<comment type="caution">
    <text evidence="4">The sequence shown here is derived from an EMBL/GenBank/DDBJ whole genome shotgun (WGS) entry which is preliminary data.</text>
</comment>
<reference evidence="5" key="1">
    <citation type="journal article" date="2019" name="Int. J. Syst. Evol. Microbiol.">
        <title>The Global Catalogue of Microorganisms (GCM) 10K type strain sequencing project: providing services to taxonomists for standard genome sequencing and annotation.</title>
        <authorList>
            <consortium name="The Broad Institute Genomics Platform"/>
            <consortium name="The Broad Institute Genome Sequencing Center for Infectious Disease"/>
            <person name="Wu L."/>
            <person name="Ma J."/>
        </authorList>
    </citation>
    <scope>NUCLEOTIDE SEQUENCE [LARGE SCALE GENOMIC DNA]</scope>
    <source>
        <strain evidence="5">KCTC 42182</strain>
    </source>
</reference>
<dbReference type="InterPro" id="IPR011006">
    <property type="entry name" value="CheY-like_superfamily"/>
</dbReference>
<feature type="modified residue" description="4-aspartylphosphate" evidence="2">
    <location>
        <position position="53"/>
    </location>
</feature>
<name>A0ABV7VL86_9PROT</name>
<dbReference type="PANTHER" id="PTHR44591:SF3">
    <property type="entry name" value="RESPONSE REGULATORY DOMAIN-CONTAINING PROTEIN"/>
    <property type="match status" value="1"/>
</dbReference>
<dbReference type="SMART" id="SM00448">
    <property type="entry name" value="REC"/>
    <property type="match status" value="1"/>
</dbReference>
<dbReference type="EMBL" id="JBHRYJ010000008">
    <property type="protein sequence ID" value="MFC3678300.1"/>
    <property type="molecule type" value="Genomic_DNA"/>
</dbReference>
<gene>
    <name evidence="4" type="ORF">ACFOOQ_22335</name>
</gene>
<evidence type="ECO:0000313" key="5">
    <source>
        <dbReference type="Proteomes" id="UP001595711"/>
    </source>
</evidence>
<dbReference type="Pfam" id="PF00072">
    <property type="entry name" value="Response_reg"/>
    <property type="match status" value="1"/>
</dbReference>
<dbReference type="Proteomes" id="UP001595711">
    <property type="component" value="Unassembled WGS sequence"/>
</dbReference>
<dbReference type="SUPFAM" id="SSF52172">
    <property type="entry name" value="CheY-like"/>
    <property type="match status" value="1"/>
</dbReference>
<evidence type="ECO:0000313" key="4">
    <source>
        <dbReference type="EMBL" id="MFC3678300.1"/>
    </source>
</evidence>
<dbReference type="InterPro" id="IPR001789">
    <property type="entry name" value="Sig_transdc_resp-reg_receiver"/>
</dbReference>
<dbReference type="Gene3D" id="3.40.50.2300">
    <property type="match status" value="1"/>
</dbReference>
<dbReference type="RefSeq" id="WP_379729924.1">
    <property type="nucleotide sequence ID" value="NZ_JBHRYJ010000008.1"/>
</dbReference>
<evidence type="ECO:0000259" key="3">
    <source>
        <dbReference type="PROSITE" id="PS50110"/>
    </source>
</evidence>
<feature type="domain" description="Response regulatory" evidence="3">
    <location>
        <begin position="4"/>
        <end position="120"/>
    </location>
</feature>
<evidence type="ECO:0000256" key="2">
    <source>
        <dbReference type="PROSITE-ProRule" id="PRU00169"/>
    </source>
</evidence>
<proteinExistence type="predicted"/>
<evidence type="ECO:0000256" key="1">
    <source>
        <dbReference type="ARBA" id="ARBA00022553"/>
    </source>
</evidence>
<sequence length="132" mass="14328">MSGRILVAEDEPYIVEAITFLLSHQGYQVTAVEDGAAVMPAIADAKPDLLILDIMLPSANGFEVLSRIRSAQNLKALPVLALTAKGQEADRRRMTDLGVDDFVTKPFSNRDLVSRVTRLIGAVQPDQPAARN</sequence>
<protein>
    <submittedName>
        <fullName evidence="4">Response regulator transcription factor</fullName>
    </submittedName>
</protein>
<keyword evidence="1 2" id="KW-0597">Phosphoprotein</keyword>
<dbReference type="PROSITE" id="PS50110">
    <property type="entry name" value="RESPONSE_REGULATORY"/>
    <property type="match status" value="1"/>
</dbReference>
<keyword evidence="5" id="KW-1185">Reference proteome</keyword>
<dbReference type="PANTHER" id="PTHR44591">
    <property type="entry name" value="STRESS RESPONSE REGULATOR PROTEIN 1"/>
    <property type="match status" value="1"/>
</dbReference>
<dbReference type="InterPro" id="IPR050595">
    <property type="entry name" value="Bact_response_regulator"/>
</dbReference>
<organism evidence="4 5">
    <name type="scientific">Ferrovibrio xuzhouensis</name>
    <dbReference type="NCBI Taxonomy" id="1576914"/>
    <lineage>
        <taxon>Bacteria</taxon>
        <taxon>Pseudomonadati</taxon>
        <taxon>Pseudomonadota</taxon>
        <taxon>Alphaproteobacteria</taxon>
        <taxon>Rhodospirillales</taxon>
        <taxon>Rhodospirillaceae</taxon>
        <taxon>Ferrovibrio</taxon>
    </lineage>
</organism>
<accession>A0ABV7VL86</accession>